<accession>A0A2K2CYJ0</accession>
<dbReference type="AlphaFoldDB" id="A0A2K2CYJ0"/>
<evidence type="ECO:0000313" key="2">
    <source>
        <dbReference type="EnsemblPlants" id="PNT67089"/>
    </source>
</evidence>
<dbReference type="Proteomes" id="UP000008810">
    <property type="component" value="Chromosome 3"/>
</dbReference>
<dbReference type="EnsemblPlants" id="PNT67089">
    <property type="protein sequence ID" value="PNT67089"/>
    <property type="gene ID" value="BRADI_3g20674v3"/>
</dbReference>
<reference evidence="2" key="3">
    <citation type="submission" date="2018-08" db="UniProtKB">
        <authorList>
            <consortium name="EnsemblPlants"/>
        </authorList>
    </citation>
    <scope>IDENTIFICATION</scope>
    <source>
        <strain evidence="2">cv. Bd21</strain>
    </source>
</reference>
<sequence>MSRVLRRCLGAIPPQERPVAASMPTEPDDSSFLHPSRRSKALCAAMLLSGGRGGEDSASVPRVVSGQFLVPGPFPAVFWSRSVTVWRVAGSRLRVGGQTWSASADFWRWLVFLMGGAVLVVFHPLRRPCCGGVVVNWWSSSARIRLWITVNFVL</sequence>
<name>A0A2K2CYJ0_BRADI</name>
<dbReference type="EMBL" id="CM000882">
    <property type="protein sequence ID" value="PNT67089.1"/>
    <property type="molecule type" value="Genomic_DNA"/>
</dbReference>
<keyword evidence="3" id="KW-1185">Reference proteome</keyword>
<proteinExistence type="predicted"/>
<gene>
    <name evidence="1" type="ORF">BRADI_3g20674v3</name>
</gene>
<organism evidence="1">
    <name type="scientific">Brachypodium distachyon</name>
    <name type="common">Purple false brome</name>
    <name type="synonym">Trachynia distachya</name>
    <dbReference type="NCBI Taxonomy" id="15368"/>
    <lineage>
        <taxon>Eukaryota</taxon>
        <taxon>Viridiplantae</taxon>
        <taxon>Streptophyta</taxon>
        <taxon>Embryophyta</taxon>
        <taxon>Tracheophyta</taxon>
        <taxon>Spermatophyta</taxon>
        <taxon>Magnoliopsida</taxon>
        <taxon>Liliopsida</taxon>
        <taxon>Poales</taxon>
        <taxon>Poaceae</taxon>
        <taxon>BOP clade</taxon>
        <taxon>Pooideae</taxon>
        <taxon>Stipodae</taxon>
        <taxon>Brachypodieae</taxon>
        <taxon>Brachypodium</taxon>
    </lineage>
</organism>
<reference evidence="1 2" key="1">
    <citation type="journal article" date="2010" name="Nature">
        <title>Genome sequencing and analysis of the model grass Brachypodium distachyon.</title>
        <authorList>
            <consortium name="International Brachypodium Initiative"/>
        </authorList>
    </citation>
    <scope>NUCLEOTIDE SEQUENCE [LARGE SCALE GENOMIC DNA]</scope>
    <source>
        <strain evidence="1 2">Bd21</strain>
    </source>
</reference>
<protein>
    <submittedName>
        <fullName evidence="1 2">Uncharacterized protein</fullName>
    </submittedName>
</protein>
<evidence type="ECO:0000313" key="1">
    <source>
        <dbReference type="EMBL" id="PNT67089.1"/>
    </source>
</evidence>
<reference evidence="1" key="2">
    <citation type="submission" date="2017-06" db="EMBL/GenBank/DDBJ databases">
        <title>WGS assembly of Brachypodium distachyon.</title>
        <authorList>
            <consortium name="The International Brachypodium Initiative"/>
            <person name="Lucas S."/>
            <person name="Harmon-Smith M."/>
            <person name="Lail K."/>
            <person name="Tice H."/>
            <person name="Grimwood J."/>
            <person name="Bruce D."/>
            <person name="Barry K."/>
            <person name="Shu S."/>
            <person name="Lindquist E."/>
            <person name="Wang M."/>
            <person name="Pitluck S."/>
            <person name="Vogel J.P."/>
            <person name="Garvin D.F."/>
            <person name="Mockler T.C."/>
            <person name="Schmutz J."/>
            <person name="Rokhsar D."/>
            <person name="Bevan M.W."/>
        </authorList>
    </citation>
    <scope>NUCLEOTIDE SEQUENCE</scope>
    <source>
        <strain evidence="1">Bd21</strain>
    </source>
</reference>
<dbReference type="InParanoid" id="A0A2K2CYJ0"/>
<dbReference type="Gramene" id="PNT67089">
    <property type="protein sequence ID" value="PNT67089"/>
    <property type="gene ID" value="BRADI_3g20674v3"/>
</dbReference>
<evidence type="ECO:0000313" key="3">
    <source>
        <dbReference type="Proteomes" id="UP000008810"/>
    </source>
</evidence>